<keyword evidence="1" id="KW-0472">Membrane</keyword>
<dbReference type="GO" id="GO:0016209">
    <property type="term" value="F:antioxidant activity"/>
    <property type="evidence" value="ECO:0007669"/>
    <property type="project" value="InterPro"/>
</dbReference>
<sequence>MNDRIYTLTGRTGFLVAGTLIAVLLSFCTGPAAQMERTTWRAALKTDSGAEIPFNFSVTDSAGEMQLEIMNGTERFRVTDIRSVGDSVFIRMPLFDSDIRALLKGTALEGHWIKHLATKDVMMEFNAVPGDSARFRVAKETAPMNVAGKWAGIFTGKDGKDTSIAVGEFVQNGQKVTGTFLTTTGDYRFLEGAVSGRKLSLSCFDGSHAFLFTGDIGPDNKIGNGKFYSGLSSVDLWTATRDENAALPDAYSLTKLKPGFTKIDFSFPDLSGKKVSLSDERYRGKVVIIQFMGSWCPNCMDETAYLVPFYNKYKERGLEIIGLAYERFTDFKRAKANITQLKDHFGVNYELLATGYQNDKKEVARSVPALKEFLAFPTTILINRKGEVSRIHTGFSGPGTGKHYDEFITEFEKSVNDLLAEKPL</sequence>
<dbReference type="InterPro" id="IPR036249">
    <property type="entry name" value="Thioredoxin-like_sf"/>
</dbReference>
<gene>
    <name evidence="3" type="ORF">GS398_01505</name>
</gene>
<dbReference type="EMBL" id="WVHS01000001">
    <property type="protein sequence ID" value="MXV13961.1"/>
    <property type="molecule type" value="Genomic_DNA"/>
</dbReference>
<dbReference type="SUPFAM" id="SSF52833">
    <property type="entry name" value="Thioredoxin-like"/>
    <property type="match status" value="1"/>
</dbReference>
<comment type="caution">
    <text evidence="3">The sequence shown here is derived from an EMBL/GenBank/DDBJ whole genome shotgun (WGS) entry which is preliminary data.</text>
</comment>
<keyword evidence="1" id="KW-0812">Transmembrane</keyword>
<dbReference type="Pfam" id="PF00578">
    <property type="entry name" value="AhpC-TSA"/>
    <property type="match status" value="1"/>
</dbReference>
<keyword evidence="1" id="KW-1133">Transmembrane helix</keyword>
<dbReference type="RefSeq" id="WP_160904975.1">
    <property type="nucleotide sequence ID" value="NZ_WVHS01000001.1"/>
</dbReference>
<feature type="transmembrane region" description="Helical" evidence="1">
    <location>
        <begin position="12"/>
        <end position="33"/>
    </location>
</feature>
<dbReference type="InterPro" id="IPR013766">
    <property type="entry name" value="Thioredoxin_domain"/>
</dbReference>
<dbReference type="InterPro" id="IPR050553">
    <property type="entry name" value="Thioredoxin_ResA/DsbE_sf"/>
</dbReference>
<dbReference type="Proteomes" id="UP000451233">
    <property type="component" value="Unassembled WGS sequence"/>
</dbReference>
<dbReference type="Gene3D" id="3.40.30.10">
    <property type="entry name" value="Glutaredoxin"/>
    <property type="match status" value="1"/>
</dbReference>
<dbReference type="PANTHER" id="PTHR42852">
    <property type="entry name" value="THIOL:DISULFIDE INTERCHANGE PROTEIN DSBE"/>
    <property type="match status" value="1"/>
</dbReference>
<evidence type="ECO:0000313" key="3">
    <source>
        <dbReference type="EMBL" id="MXV13961.1"/>
    </source>
</evidence>
<dbReference type="PROSITE" id="PS51352">
    <property type="entry name" value="THIOREDOXIN_2"/>
    <property type="match status" value="1"/>
</dbReference>
<reference evidence="3 4" key="1">
    <citation type="submission" date="2019-11" db="EMBL/GenBank/DDBJ databases">
        <title>Pedobacter sp. HMF7056 Genome sequencing and assembly.</title>
        <authorList>
            <person name="Kang H."/>
            <person name="Kim H."/>
            <person name="Joh K."/>
        </authorList>
    </citation>
    <scope>NUCLEOTIDE SEQUENCE [LARGE SCALE GENOMIC DNA]</scope>
    <source>
        <strain evidence="3 4">HMF7056</strain>
    </source>
</reference>
<name>A0A7K1XSH7_9SPHI</name>
<dbReference type="CDD" id="cd02966">
    <property type="entry name" value="TlpA_like_family"/>
    <property type="match status" value="1"/>
</dbReference>
<dbReference type="PANTHER" id="PTHR42852:SF13">
    <property type="entry name" value="PROTEIN DIPZ"/>
    <property type="match status" value="1"/>
</dbReference>
<keyword evidence="4" id="KW-1185">Reference proteome</keyword>
<dbReference type="AlphaFoldDB" id="A0A7K1XSH7"/>
<evidence type="ECO:0000313" key="4">
    <source>
        <dbReference type="Proteomes" id="UP000451233"/>
    </source>
</evidence>
<proteinExistence type="predicted"/>
<dbReference type="GO" id="GO:0016491">
    <property type="term" value="F:oxidoreductase activity"/>
    <property type="evidence" value="ECO:0007669"/>
    <property type="project" value="InterPro"/>
</dbReference>
<accession>A0A7K1XSH7</accession>
<feature type="domain" description="Thioredoxin" evidence="2">
    <location>
        <begin position="256"/>
        <end position="413"/>
    </location>
</feature>
<organism evidence="3 4">
    <name type="scientific">Hufsiella ginkgonis</name>
    <dbReference type="NCBI Taxonomy" id="2695274"/>
    <lineage>
        <taxon>Bacteria</taxon>
        <taxon>Pseudomonadati</taxon>
        <taxon>Bacteroidota</taxon>
        <taxon>Sphingobacteriia</taxon>
        <taxon>Sphingobacteriales</taxon>
        <taxon>Sphingobacteriaceae</taxon>
        <taxon>Hufsiella</taxon>
    </lineage>
</organism>
<protein>
    <submittedName>
        <fullName evidence="3">Redoxin domain-containing protein</fullName>
    </submittedName>
</protein>
<dbReference type="InterPro" id="IPR000866">
    <property type="entry name" value="AhpC/TSA"/>
</dbReference>
<evidence type="ECO:0000259" key="2">
    <source>
        <dbReference type="PROSITE" id="PS51352"/>
    </source>
</evidence>
<evidence type="ECO:0000256" key="1">
    <source>
        <dbReference type="SAM" id="Phobius"/>
    </source>
</evidence>